<name>F9F4W7_FUSOF</name>
<keyword evidence="3" id="KW-0238">DNA-binding</keyword>
<dbReference type="GO" id="GO:0000981">
    <property type="term" value="F:DNA-binding transcription factor activity, RNA polymerase II-specific"/>
    <property type="evidence" value="ECO:0007669"/>
    <property type="project" value="InterPro"/>
</dbReference>
<feature type="compositionally biased region" description="Basic and acidic residues" evidence="6">
    <location>
        <begin position="15"/>
        <end position="26"/>
    </location>
</feature>
<evidence type="ECO:0000259" key="7">
    <source>
        <dbReference type="PROSITE" id="PS50048"/>
    </source>
</evidence>
<dbReference type="PANTHER" id="PTHR31845:SF17">
    <property type="entry name" value="ZN(II)2CYS6 TRANSCRIPTION FACTOR (EUROFUNG)"/>
    <property type="match status" value="1"/>
</dbReference>
<dbReference type="Pfam" id="PF00172">
    <property type="entry name" value="Zn_clus"/>
    <property type="match status" value="1"/>
</dbReference>
<feature type="compositionally biased region" description="Polar residues" evidence="6">
    <location>
        <begin position="628"/>
        <end position="639"/>
    </location>
</feature>
<dbReference type="SMART" id="SM00066">
    <property type="entry name" value="GAL4"/>
    <property type="match status" value="1"/>
</dbReference>
<dbReference type="CDD" id="cd00067">
    <property type="entry name" value="GAL4"/>
    <property type="match status" value="1"/>
</dbReference>
<dbReference type="InterPro" id="IPR051089">
    <property type="entry name" value="prtT"/>
</dbReference>
<keyword evidence="5" id="KW-0539">Nucleus</keyword>
<dbReference type="EMBL" id="AFQF01000485">
    <property type="protein sequence ID" value="EGU88096.1"/>
    <property type="molecule type" value="Genomic_DNA"/>
</dbReference>
<dbReference type="PROSITE" id="PS00463">
    <property type="entry name" value="ZN2_CY6_FUNGAL_1"/>
    <property type="match status" value="1"/>
</dbReference>
<dbReference type="SUPFAM" id="SSF57701">
    <property type="entry name" value="Zn2/Cys6 DNA-binding domain"/>
    <property type="match status" value="1"/>
</dbReference>
<sequence>MSSSNMAAKPLKRARQGEADEQERVVRNRSSVACQACRLAKTRCDINPFAPPCTRCAAASIPCHVPESRRGRMKGSKNFRTWQQILDVEHTATSESSHEKSNPHSHSGPDNVGQDGGESSEPHGPGAITPLDPHNLMRSLDQNLHGNSSRFTRKLLRFLGEQFPVGNEREPQNINEVSGGFQDLLPSITKIAKQGWVLDESGLAKRIRHVTSLPTTELPLEDAQLLKHWTPQALQQVVGEMTRYFEYGLRGSKHDVARDIDPLQRGMITESRATALFKTYFKMVHPQWSMLDPNLHTLDFVRHQSALLTTTILALGSIAIATLPESDDGQVVEALNLRAHAEKLSLVVYSTGYFLLPSLTAIYVGKLMSFFQRFSTFSGRAPLDMSYFELQEADIQSISALGADNPSSSLPALYHLYLFQREVGRRLGTASSAASSTALQLEADLAWVVHYTETWVARWCVGNSNPGVRWHLVHDALSCQLLMSSRIIGRLPQTEGQAAHKKYLLDIAIRIFQEALDAPQGTHMTHRASIFPFAGALILQCSDRRDLVLRLALRMAGRPDKQYVPTFIRSAGNQLLAMLCSNHDQPRPRTQPVKKPFQTPNFEKESCPEDEARKTEHHAIPRDYVQINTQPSGSKCSSDLDTDLDLAPSSQSHGFEVARENAVSSERSRGATLRTDEHNTQATGLQQPAEMPESEDFAINMAIPFSQETAANTQENIHLNTAQTHTGDFLSLDTCWDFPCAPTTLSPNVPLFVSHEPITDLEMLMRGGQVWSYEDVSQQQDAFASIAPAETSPPIQQYLGVFSRSAGNYLTNEYVNLAPGDGEFETRPPRWDTCSPVYIDPTAGGDGQQTLEERQEYRQTLFQTIGRLLEIASAS</sequence>
<protein>
    <recommendedName>
        <fullName evidence="7">Zn(2)-C6 fungal-type domain-containing protein</fullName>
    </recommendedName>
</protein>
<feature type="region of interest" description="Disordered" evidence="6">
    <location>
        <begin position="90"/>
        <end position="142"/>
    </location>
</feature>
<evidence type="ECO:0000256" key="4">
    <source>
        <dbReference type="ARBA" id="ARBA00023163"/>
    </source>
</evidence>
<comment type="subcellular location">
    <subcellularLocation>
        <location evidence="1">Nucleus</location>
    </subcellularLocation>
</comment>
<gene>
    <name evidence="8" type="ORF">FOXB_01442</name>
</gene>
<dbReference type="InterPro" id="IPR036864">
    <property type="entry name" value="Zn2-C6_fun-type_DNA-bd_sf"/>
</dbReference>
<accession>F9F4W7</accession>
<feature type="domain" description="Zn(2)-C6 fungal-type" evidence="7">
    <location>
        <begin position="33"/>
        <end position="65"/>
    </location>
</feature>
<feature type="region of interest" description="Disordered" evidence="6">
    <location>
        <begin position="584"/>
        <end position="607"/>
    </location>
</feature>
<dbReference type="AlphaFoldDB" id="F9F4W7"/>
<keyword evidence="4" id="KW-0804">Transcription</keyword>
<dbReference type="GO" id="GO:0000976">
    <property type="term" value="F:transcription cis-regulatory region binding"/>
    <property type="evidence" value="ECO:0007669"/>
    <property type="project" value="TreeGrafter"/>
</dbReference>
<keyword evidence="2" id="KW-0805">Transcription regulation</keyword>
<evidence type="ECO:0000256" key="6">
    <source>
        <dbReference type="SAM" id="MobiDB-lite"/>
    </source>
</evidence>
<dbReference type="PaxDb" id="5507-FOXG_11760P0"/>
<evidence type="ECO:0000256" key="3">
    <source>
        <dbReference type="ARBA" id="ARBA00023125"/>
    </source>
</evidence>
<evidence type="ECO:0000256" key="5">
    <source>
        <dbReference type="ARBA" id="ARBA00023242"/>
    </source>
</evidence>
<dbReference type="GO" id="GO:0005634">
    <property type="term" value="C:nucleus"/>
    <property type="evidence" value="ECO:0007669"/>
    <property type="project" value="UniProtKB-SubCell"/>
</dbReference>
<feature type="region of interest" description="Disordered" evidence="6">
    <location>
        <begin position="628"/>
        <end position="690"/>
    </location>
</feature>
<dbReference type="GO" id="GO:0008270">
    <property type="term" value="F:zinc ion binding"/>
    <property type="evidence" value="ECO:0007669"/>
    <property type="project" value="InterPro"/>
</dbReference>
<evidence type="ECO:0000256" key="1">
    <source>
        <dbReference type="ARBA" id="ARBA00004123"/>
    </source>
</evidence>
<organism evidence="8">
    <name type="scientific">Fusarium oxysporum (strain Fo5176)</name>
    <name type="common">Fusarium vascular wilt</name>
    <dbReference type="NCBI Taxonomy" id="660025"/>
    <lineage>
        <taxon>Eukaryota</taxon>
        <taxon>Fungi</taxon>
        <taxon>Dikarya</taxon>
        <taxon>Ascomycota</taxon>
        <taxon>Pezizomycotina</taxon>
        <taxon>Sordariomycetes</taxon>
        <taxon>Hypocreomycetidae</taxon>
        <taxon>Hypocreales</taxon>
        <taxon>Nectriaceae</taxon>
        <taxon>Fusarium</taxon>
        <taxon>Fusarium oxysporum species complex</taxon>
    </lineage>
</organism>
<dbReference type="OrthoDB" id="3429912at2759"/>
<dbReference type="PROSITE" id="PS50048">
    <property type="entry name" value="ZN2_CY6_FUNGAL_2"/>
    <property type="match status" value="1"/>
</dbReference>
<feature type="region of interest" description="Disordered" evidence="6">
    <location>
        <begin position="1"/>
        <end position="27"/>
    </location>
</feature>
<comment type="caution">
    <text evidence="8">The sequence shown here is derived from an EMBL/GenBank/DDBJ whole genome shotgun (WGS) entry which is preliminary data.</text>
</comment>
<dbReference type="InterPro" id="IPR001138">
    <property type="entry name" value="Zn2Cys6_DnaBD"/>
</dbReference>
<proteinExistence type="predicted"/>
<evidence type="ECO:0000313" key="8">
    <source>
        <dbReference type="EMBL" id="EGU88096.1"/>
    </source>
</evidence>
<dbReference type="PANTHER" id="PTHR31845">
    <property type="entry name" value="FINGER DOMAIN PROTEIN, PUTATIVE-RELATED"/>
    <property type="match status" value="1"/>
</dbReference>
<feature type="compositionally biased region" description="Basic and acidic residues" evidence="6">
    <location>
        <begin position="90"/>
        <end position="102"/>
    </location>
</feature>
<feature type="compositionally biased region" description="Basic and acidic residues" evidence="6">
    <location>
        <begin position="666"/>
        <end position="679"/>
    </location>
</feature>
<evidence type="ECO:0000256" key="2">
    <source>
        <dbReference type="ARBA" id="ARBA00023015"/>
    </source>
</evidence>
<reference evidence="8" key="1">
    <citation type="journal article" date="2012" name="Mol. Plant Microbe Interact.">
        <title>A highly conserved effector in Fusarium oxysporum is required for full virulence on Arabidopsis.</title>
        <authorList>
            <person name="Thatcher L.F."/>
            <person name="Gardiner D.M."/>
            <person name="Kazan K."/>
            <person name="Manners J."/>
        </authorList>
    </citation>
    <scope>NUCLEOTIDE SEQUENCE [LARGE SCALE GENOMIC DNA]</scope>
    <source>
        <strain evidence="8">Fo5176</strain>
    </source>
</reference>
<dbReference type="Gene3D" id="4.10.240.10">
    <property type="entry name" value="Zn(2)-C6 fungal-type DNA-binding domain"/>
    <property type="match status" value="1"/>
</dbReference>